<sequence length="305" mass="34751">MSIDIIRNMTLTGGDFNEQTEFIIDDFIAEKMITLIYADGGNGKSLLTQTLANNFASKGYQVVYLDFDNPMSVLNERNIYDMMGNHHPEQLKYVHRSKCNMQPEMLLHMLGDSACGDDYKDHVFFIDSLRNFMNVKNDAQTLEMLTVLMNMREAGATIVALHHSNKDGKNYEGSNNIRNSVDNIFQLRKVASSLKHNTLDLVLHVRKDRASIKETAVRIDAKNLTLSQLDVTEALMTEEVEEFAHEVKQALQESEDVLNKTDLLKAVGRKKDDKTARRWLDQFDGVFWKSTKQGGVYTYQLLDAA</sequence>
<dbReference type="AlphaFoldDB" id="A0A0F4NJD1"/>
<dbReference type="EMBL" id="JXXV01000016">
    <property type="protein sequence ID" value="KJY83295.1"/>
    <property type="molecule type" value="Genomic_DNA"/>
</dbReference>
<accession>A0A0F4NJD1</accession>
<dbReference type="Pfam" id="PF13481">
    <property type="entry name" value="AAA_25"/>
    <property type="match status" value="1"/>
</dbReference>
<reference evidence="1 2" key="1">
    <citation type="journal article" date="2015" name="BMC Genomics">
        <title>Genome mining reveals unlocked bioactive potential of marine Gram-negative bacteria.</title>
        <authorList>
            <person name="Machado H."/>
            <person name="Sonnenschein E.C."/>
            <person name="Melchiorsen J."/>
            <person name="Gram L."/>
        </authorList>
    </citation>
    <scope>NUCLEOTIDE SEQUENCE [LARGE SCALE GENOMIC DNA]</scope>
    <source>
        <strain evidence="1 2">S2757</strain>
    </source>
</reference>
<dbReference type="PATRIC" id="fig|579748.3.peg.2030"/>
<evidence type="ECO:0000313" key="1">
    <source>
        <dbReference type="EMBL" id="KJY83295.1"/>
    </source>
</evidence>
<protein>
    <submittedName>
        <fullName evidence="1">Uncharacterized protein</fullName>
    </submittedName>
</protein>
<evidence type="ECO:0000313" key="2">
    <source>
        <dbReference type="Proteomes" id="UP000033673"/>
    </source>
</evidence>
<organism evidence="1 2">
    <name type="scientific">Vibrio galatheae</name>
    <dbReference type="NCBI Taxonomy" id="579748"/>
    <lineage>
        <taxon>Bacteria</taxon>
        <taxon>Pseudomonadati</taxon>
        <taxon>Pseudomonadota</taxon>
        <taxon>Gammaproteobacteria</taxon>
        <taxon>Vibrionales</taxon>
        <taxon>Vibrionaceae</taxon>
        <taxon>Vibrio</taxon>
    </lineage>
</organism>
<dbReference type="STRING" id="579748.TW81_09880"/>
<dbReference type="OrthoDB" id="6383637at2"/>
<name>A0A0F4NJD1_9VIBR</name>
<gene>
    <name evidence="1" type="ORF">TW81_09880</name>
</gene>
<dbReference type="SUPFAM" id="SSF52540">
    <property type="entry name" value="P-loop containing nucleoside triphosphate hydrolases"/>
    <property type="match status" value="1"/>
</dbReference>
<dbReference type="Proteomes" id="UP000033673">
    <property type="component" value="Unassembled WGS sequence"/>
</dbReference>
<keyword evidence="2" id="KW-1185">Reference proteome</keyword>
<dbReference type="InterPro" id="IPR027417">
    <property type="entry name" value="P-loop_NTPase"/>
</dbReference>
<proteinExistence type="predicted"/>
<dbReference type="RefSeq" id="WP_045955533.1">
    <property type="nucleotide sequence ID" value="NZ_JXXV01000016.1"/>
</dbReference>
<dbReference type="Gene3D" id="3.40.50.300">
    <property type="entry name" value="P-loop containing nucleotide triphosphate hydrolases"/>
    <property type="match status" value="1"/>
</dbReference>
<comment type="caution">
    <text evidence="1">The sequence shown here is derived from an EMBL/GenBank/DDBJ whole genome shotgun (WGS) entry which is preliminary data.</text>
</comment>
<dbReference type="CDD" id="cd01120">
    <property type="entry name" value="RecA-like_superfamily"/>
    <property type="match status" value="1"/>
</dbReference>